<evidence type="ECO:0000256" key="6">
    <source>
        <dbReference type="ARBA" id="ARBA00022840"/>
    </source>
</evidence>
<dbReference type="PROSITE" id="PS00108">
    <property type="entry name" value="PROTEIN_KINASE_ST"/>
    <property type="match status" value="1"/>
</dbReference>
<evidence type="ECO:0000256" key="7">
    <source>
        <dbReference type="SAM" id="MobiDB-lite"/>
    </source>
</evidence>
<evidence type="ECO:0000313" key="9">
    <source>
        <dbReference type="EMBL" id="MBE1530548.1"/>
    </source>
</evidence>
<dbReference type="PROSITE" id="PS50011">
    <property type="entry name" value="PROTEIN_KINASE_DOM"/>
    <property type="match status" value="1"/>
</dbReference>
<keyword evidence="3 9" id="KW-0808">Transferase</keyword>
<feature type="domain" description="Protein kinase" evidence="8">
    <location>
        <begin position="8"/>
        <end position="252"/>
    </location>
</feature>
<keyword evidence="6" id="KW-0067">ATP-binding</keyword>
<keyword evidence="5 9" id="KW-0418">Kinase</keyword>
<dbReference type="CDD" id="cd14014">
    <property type="entry name" value="STKc_PknB_like"/>
    <property type="match status" value="1"/>
</dbReference>
<feature type="region of interest" description="Disordered" evidence="7">
    <location>
        <begin position="292"/>
        <end position="318"/>
    </location>
</feature>
<comment type="caution">
    <text evidence="9">The sequence shown here is derived from an EMBL/GenBank/DDBJ whole genome shotgun (WGS) entry which is preliminary data.</text>
</comment>
<dbReference type="InterPro" id="IPR000719">
    <property type="entry name" value="Prot_kinase_dom"/>
</dbReference>
<organism evidence="9 10">
    <name type="scientific">Actinomadura algeriensis</name>
    <dbReference type="NCBI Taxonomy" id="1679523"/>
    <lineage>
        <taxon>Bacteria</taxon>
        <taxon>Bacillati</taxon>
        <taxon>Actinomycetota</taxon>
        <taxon>Actinomycetes</taxon>
        <taxon>Streptosporangiales</taxon>
        <taxon>Thermomonosporaceae</taxon>
        <taxon>Actinomadura</taxon>
    </lineage>
</organism>
<evidence type="ECO:0000259" key="8">
    <source>
        <dbReference type="PROSITE" id="PS50011"/>
    </source>
</evidence>
<dbReference type="InterPro" id="IPR008271">
    <property type="entry name" value="Ser/Thr_kinase_AS"/>
</dbReference>
<accession>A0ABR9JJ47</accession>
<evidence type="ECO:0000313" key="10">
    <source>
        <dbReference type="Proteomes" id="UP000627838"/>
    </source>
</evidence>
<feature type="compositionally biased region" description="Pro residues" evidence="7">
    <location>
        <begin position="449"/>
        <end position="463"/>
    </location>
</feature>
<dbReference type="EMBL" id="JADBDZ010000001">
    <property type="protein sequence ID" value="MBE1530548.1"/>
    <property type="molecule type" value="Genomic_DNA"/>
</dbReference>
<evidence type="ECO:0000256" key="1">
    <source>
        <dbReference type="ARBA" id="ARBA00012513"/>
    </source>
</evidence>
<protein>
    <recommendedName>
        <fullName evidence="1">non-specific serine/threonine protein kinase</fullName>
        <ecNumber evidence="1">2.7.11.1</ecNumber>
    </recommendedName>
</protein>
<feature type="compositionally biased region" description="Gly residues" evidence="7">
    <location>
        <begin position="366"/>
        <end position="380"/>
    </location>
</feature>
<keyword evidence="2" id="KW-0723">Serine/threonine-protein kinase</keyword>
<evidence type="ECO:0000256" key="3">
    <source>
        <dbReference type="ARBA" id="ARBA00022679"/>
    </source>
</evidence>
<evidence type="ECO:0000256" key="4">
    <source>
        <dbReference type="ARBA" id="ARBA00022741"/>
    </source>
</evidence>
<proteinExistence type="predicted"/>
<feature type="region of interest" description="Disordered" evidence="7">
    <location>
        <begin position="415"/>
        <end position="491"/>
    </location>
</feature>
<dbReference type="InterPro" id="IPR011009">
    <property type="entry name" value="Kinase-like_dom_sf"/>
</dbReference>
<evidence type="ECO:0000256" key="2">
    <source>
        <dbReference type="ARBA" id="ARBA00022527"/>
    </source>
</evidence>
<name>A0ABR9JJ47_9ACTN</name>
<dbReference type="Gene3D" id="1.10.510.10">
    <property type="entry name" value="Transferase(Phosphotransferase) domain 1"/>
    <property type="match status" value="1"/>
</dbReference>
<sequence>MSWGISGFREVRELGRGTQGRVVLARHVTGGPPVAIKYLPAGADPAAKELFRHEARMLAEVRHPNVARLYRLFEDASGAAIVMEVVDGVSLKRVLAEHGALTPEASLLLLKGSLLGLAAAHEHRVVHRDYKPANVVVRADGLSKLIDFGVAARTGGGGRVGTPAYMAPEQWRGEPAAPAADVYAAACVFYECVTGHRPYASRTGPDLMAAHVREPVPTRDVPAPLRGLVARGLAKSPADRPPGAAAFAAELEDAAARAYGPGWEDRAVRALALAAAALAPAFPLAAAALPAAEPPAPDAPDADVLFEGPAAPDSVEPDTAEPIAEDFARDAQGTIGDAARDTTTPADGDVPDTAGSAEEAVREGAGEAGRGAGAASGKGTSGTTKAALAVAAAAAVAAVAAFVFVTADRDGTVHRAAASPTAETTAPPSPTPTPTHASPTPSHASPTPSHTPPTPPHTSPTPHPGTSGPWTPSPHVPDGGVPFGPTGFGDVELGMTEAELEATGRARPRPNESAGDCRVYDVAGPRDAATTLHLSPRSGVVAIFGRDGLRTPEGIGVGSTLAELRAAYPSSKPSGNGWITPVPGNPNAHYTSGVTGGRVAEFALRLRDAACFTVD</sequence>
<gene>
    <name evidence="9" type="ORF">H4W34_000381</name>
</gene>
<dbReference type="EC" id="2.7.11.1" evidence="1"/>
<keyword evidence="4" id="KW-0547">Nucleotide-binding</keyword>
<feature type="region of interest" description="Disordered" evidence="7">
    <location>
        <begin position="334"/>
        <end position="381"/>
    </location>
</feature>
<feature type="compositionally biased region" description="Low complexity" evidence="7">
    <location>
        <begin position="416"/>
        <end position="426"/>
    </location>
</feature>
<dbReference type="Proteomes" id="UP000627838">
    <property type="component" value="Unassembled WGS sequence"/>
</dbReference>
<keyword evidence="10" id="KW-1185">Reference proteome</keyword>
<dbReference type="Pfam" id="PF00069">
    <property type="entry name" value="Pkinase"/>
    <property type="match status" value="1"/>
</dbReference>
<evidence type="ECO:0000256" key="5">
    <source>
        <dbReference type="ARBA" id="ARBA00022777"/>
    </source>
</evidence>
<dbReference type="PANTHER" id="PTHR43289:SF6">
    <property type="entry name" value="SERINE_THREONINE-PROTEIN KINASE NEKL-3"/>
    <property type="match status" value="1"/>
</dbReference>
<feature type="compositionally biased region" description="Low complexity" evidence="7">
    <location>
        <begin position="434"/>
        <end position="448"/>
    </location>
</feature>
<dbReference type="PANTHER" id="PTHR43289">
    <property type="entry name" value="MITOGEN-ACTIVATED PROTEIN KINASE KINASE KINASE 20-RELATED"/>
    <property type="match status" value="1"/>
</dbReference>
<reference evidence="9 10" key="1">
    <citation type="submission" date="2020-10" db="EMBL/GenBank/DDBJ databases">
        <title>Sequencing the genomes of 1000 actinobacteria strains.</title>
        <authorList>
            <person name="Klenk H.-P."/>
        </authorList>
    </citation>
    <scope>NUCLEOTIDE SEQUENCE [LARGE SCALE GENOMIC DNA]</scope>
    <source>
        <strain evidence="9 10">DSM 46744</strain>
    </source>
</reference>
<dbReference type="SUPFAM" id="SSF56112">
    <property type="entry name" value="Protein kinase-like (PK-like)"/>
    <property type="match status" value="1"/>
</dbReference>
<dbReference type="GO" id="GO:0004674">
    <property type="term" value="F:protein serine/threonine kinase activity"/>
    <property type="evidence" value="ECO:0007669"/>
    <property type="project" value="UniProtKB-EC"/>
</dbReference>
<dbReference type="RefSeq" id="WP_192757538.1">
    <property type="nucleotide sequence ID" value="NZ_JADBDZ010000001.1"/>
</dbReference>